<dbReference type="EMBL" id="JBITLV010000001">
    <property type="protein sequence ID" value="MFI7586366.1"/>
    <property type="molecule type" value="Genomic_DNA"/>
</dbReference>
<dbReference type="RefSeq" id="WP_398275892.1">
    <property type="nucleotide sequence ID" value="NZ_JBITLV010000001.1"/>
</dbReference>
<gene>
    <name evidence="1" type="ORF">ACIB24_04765</name>
</gene>
<protein>
    <submittedName>
        <fullName evidence="1">Uncharacterized protein</fullName>
    </submittedName>
</protein>
<sequence>MTWLGRLVPGHRRRSMTERERIAYDAKKATRRLRKEAERFHNRPDANNGKDLLNDNVQAALRGGML</sequence>
<accession>A0ABW8AJ24</accession>
<name>A0ABW8AJ24_9ACTN</name>
<keyword evidence="2" id="KW-1185">Reference proteome</keyword>
<comment type="caution">
    <text evidence="1">The sequence shown here is derived from an EMBL/GenBank/DDBJ whole genome shotgun (WGS) entry which is preliminary data.</text>
</comment>
<dbReference type="Proteomes" id="UP001612915">
    <property type="component" value="Unassembled WGS sequence"/>
</dbReference>
<reference evidence="1 2" key="1">
    <citation type="submission" date="2024-10" db="EMBL/GenBank/DDBJ databases">
        <title>The Natural Products Discovery Center: Release of the First 8490 Sequenced Strains for Exploring Actinobacteria Biosynthetic Diversity.</title>
        <authorList>
            <person name="Kalkreuter E."/>
            <person name="Kautsar S.A."/>
            <person name="Yang D."/>
            <person name="Bader C.D."/>
            <person name="Teijaro C.N."/>
            <person name="Fluegel L."/>
            <person name="Davis C.M."/>
            <person name="Simpson J.R."/>
            <person name="Lauterbach L."/>
            <person name="Steele A.D."/>
            <person name="Gui C."/>
            <person name="Meng S."/>
            <person name="Li G."/>
            <person name="Viehrig K."/>
            <person name="Ye F."/>
            <person name="Su P."/>
            <person name="Kiefer A.F."/>
            <person name="Nichols A."/>
            <person name="Cepeda A.J."/>
            <person name="Yan W."/>
            <person name="Fan B."/>
            <person name="Jiang Y."/>
            <person name="Adhikari A."/>
            <person name="Zheng C.-J."/>
            <person name="Schuster L."/>
            <person name="Cowan T.M."/>
            <person name="Smanski M.J."/>
            <person name="Chevrette M.G."/>
            <person name="De Carvalho L.P.S."/>
            <person name="Shen B."/>
        </authorList>
    </citation>
    <scope>NUCLEOTIDE SEQUENCE [LARGE SCALE GENOMIC DNA]</scope>
    <source>
        <strain evidence="1 2">NPDC049639</strain>
    </source>
</reference>
<proteinExistence type="predicted"/>
<evidence type="ECO:0000313" key="2">
    <source>
        <dbReference type="Proteomes" id="UP001612915"/>
    </source>
</evidence>
<organism evidence="1 2">
    <name type="scientific">Spongisporangium articulatum</name>
    <dbReference type="NCBI Taxonomy" id="3362603"/>
    <lineage>
        <taxon>Bacteria</taxon>
        <taxon>Bacillati</taxon>
        <taxon>Actinomycetota</taxon>
        <taxon>Actinomycetes</taxon>
        <taxon>Kineosporiales</taxon>
        <taxon>Kineosporiaceae</taxon>
        <taxon>Spongisporangium</taxon>
    </lineage>
</organism>
<evidence type="ECO:0000313" key="1">
    <source>
        <dbReference type="EMBL" id="MFI7586366.1"/>
    </source>
</evidence>